<evidence type="ECO:0000313" key="1">
    <source>
        <dbReference type="Proteomes" id="UP000887579"/>
    </source>
</evidence>
<dbReference type="Proteomes" id="UP000887579">
    <property type="component" value="Unplaced"/>
</dbReference>
<proteinExistence type="predicted"/>
<dbReference type="WBParaSite" id="ES5_v2.g23810.t1">
    <property type="protein sequence ID" value="ES5_v2.g23810.t1"/>
    <property type="gene ID" value="ES5_v2.g23810"/>
</dbReference>
<reference evidence="2" key="1">
    <citation type="submission" date="2022-11" db="UniProtKB">
        <authorList>
            <consortium name="WormBaseParasite"/>
        </authorList>
    </citation>
    <scope>IDENTIFICATION</scope>
</reference>
<organism evidence="1 2">
    <name type="scientific">Panagrolaimus sp. ES5</name>
    <dbReference type="NCBI Taxonomy" id="591445"/>
    <lineage>
        <taxon>Eukaryota</taxon>
        <taxon>Metazoa</taxon>
        <taxon>Ecdysozoa</taxon>
        <taxon>Nematoda</taxon>
        <taxon>Chromadorea</taxon>
        <taxon>Rhabditida</taxon>
        <taxon>Tylenchina</taxon>
        <taxon>Panagrolaimomorpha</taxon>
        <taxon>Panagrolaimoidea</taxon>
        <taxon>Panagrolaimidae</taxon>
        <taxon>Panagrolaimus</taxon>
    </lineage>
</organism>
<sequence length="149" mass="16131">MQFNGGGPNYAFPQALICDATTGIYTFEDMGGIQQPANSIECICRGPTCGYQPSFTAGQMVMFTPPESSSPPTNIPDSMCYFHHSVTCTDVLRPMVRLQNVVLGVMEDFTKPVTVFCPAGYTGYLYRSADGTLIEAYALTPNAAIYCPP</sequence>
<protein>
    <submittedName>
        <fullName evidence="2">Uncharacterized protein</fullName>
    </submittedName>
</protein>
<name>A0AC34G2H5_9BILA</name>
<evidence type="ECO:0000313" key="2">
    <source>
        <dbReference type="WBParaSite" id="ES5_v2.g23810.t1"/>
    </source>
</evidence>
<accession>A0AC34G2H5</accession>